<dbReference type="OrthoDB" id="979576at2"/>
<gene>
    <name evidence="1" type="ORF">DFQ10_107158</name>
</gene>
<name>A0A3D9H1D5_9FLAO</name>
<keyword evidence="2" id="KW-1185">Reference proteome</keyword>
<accession>A0A3D9H1D5</accession>
<dbReference type="RefSeq" id="WP_115818154.1">
    <property type="nucleotide sequence ID" value="NZ_QRDV01000007.1"/>
</dbReference>
<sequence>MTLETLNFWKISTVKNLFILCTFLLLGCKSYKTTTELESTFSKQEIKDIQTIRTFFIKDILSLNDENFNTEFRHRIVNLEAEGFKSVKPKKIDKLFSSVSKSTFDEIWETKTQKRSRNSDDTYQYYAPKINGKYKEFLSLTTKHNSMVNKYYNNILRTEDFSHSSMLNYIADNTLDFDLNNTNVQIVMAIHYISICNENNITNQLIN</sequence>
<reference evidence="1 2" key="1">
    <citation type="submission" date="2018-07" db="EMBL/GenBank/DDBJ databases">
        <title>Genomic Encyclopedia of Type Strains, Phase III (KMG-III): the genomes of soil and plant-associated and newly described type strains.</title>
        <authorList>
            <person name="Whitman W."/>
        </authorList>
    </citation>
    <scope>NUCLEOTIDE SEQUENCE [LARGE SCALE GENOMIC DNA]</scope>
    <source>
        <strain evidence="1 2">CECT 7946</strain>
    </source>
</reference>
<dbReference type="Proteomes" id="UP000256980">
    <property type="component" value="Unassembled WGS sequence"/>
</dbReference>
<comment type="caution">
    <text evidence="1">The sequence shown here is derived from an EMBL/GenBank/DDBJ whole genome shotgun (WGS) entry which is preliminary data.</text>
</comment>
<proteinExistence type="predicted"/>
<dbReference type="AlphaFoldDB" id="A0A3D9H1D5"/>
<organism evidence="1 2">
    <name type="scientific">Winogradskyella eximia</name>
    <dbReference type="NCBI Taxonomy" id="262006"/>
    <lineage>
        <taxon>Bacteria</taxon>
        <taxon>Pseudomonadati</taxon>
        <taxon>Bacteroidota</taxon>
        <taxon>Flavobacteriia</taxon>
        <taxon>Flavobacteriales</taxon>
        <taxon>Flavobacteriaceae</taxon>
        <taxon>Winogradskyella</taxon>
    </lineage>
</organism>
<dbReference type="EMBL" id="QRDV01000007">
    <property type="protein sequence ID" value="RED42971.1"/>
    <property type="molecule type" value="Genomic_DNA"/>
</dbReference>
<protein>
    <submittedName>
        <fullName evidence="1">Uncharacterized protein</fullName>
    </submittedName>
</protein>
<evidence type="ECO:0000313" key="2">
    <source>
        <dbReference type="Proteomes" id="UP000256980"/>
    </source>
</evidence>
<evidence type="ECO:0000313" key="1">
    <source>
        <dbReference type="EMBL" id="RED42971.1"/>
    </source>
</evidence>